<evidence type="ECO:0000313" key="1">
    <source>
        <dbReference type="EMBL" id="GFN76918.1"/>
    </source>
</evidence>
<dbReference type="EMBL" id="BLXT01000430">
    <property type="protein sequence ID" value="GFN76918.1"/>
    <property type="molecule type" value="Genomic_DNA"/>
</dbReference>
<evidence type="ECO:0000313" key="2">
    <source>
        <dbReference type="Proteomes" id="UP000735302"/>
    </source>
</evidence>
<dbReference type="AlphaFoldDB" id="A0AAV3Y1V0"/>
<keyword evidence="2" id="KW-1185">Reference proteome</keyword>
<reference evidence="1 2" key="1">
    <citation type="journal article" date="2021" name="Elife">
        <title>Chloroplast acquisition without the gene transfer in kleptoplastic sea slugs, Plakobranchus ocellatus.</title>
        <authorList>
            <person name="Maeda T."/>
            <person name="Takahashi S."/>
            <person name="Yoshida T."/>
            <person name="Shimamura S."/>
            <person name="Takaki Y."/>
            <person name="Nagai Y."/>
            <person name="Toyoda A."/>
            <person name="Suzuki Y."/>
            <person name="Arimoto A."/>
            <person name="Ishii H."/>
            <person name="Satoh N."/>
            <person name="Nishiyama T."/>
            <person name="Hasebe M."/>
            <person name="Maruyama T."/>
            <person name="Minagawa J."/>
            <person name="Obokata J."/>
            <person name="Shigenobu S."/>
        </authorList>
    </citation>
    <scope>NUCLEOTIDE SEQUENCE [LARGE SCALE GENOMIC DNA]</scope>
</reference>
<organism evidence="1 2">
    <name type="scientific">Plakobranchus ocellatus</name>
    <dbReference type="NCBI Taxonomy" id="259542"/>
    <lineage>
        <taxon>Eukaryota</taxon>
        <taxon>Metazoa</taxon>
        <taxon>Spiralia</taxon>
        <taxon>Lophotrochozoa</taxon>
        <taxon>Mollusca</taxon>
        <taxon>Gastropoda</taxon>
        <taxon>Heterobranchia</taxon>
        <taxon>Euthyneura</taxon>
        <taxon>Panpulmonata</taxon>
        <taxon>Sacoglossa</taxon>
        <taxon>Placobranchoidea</taxon>
        <taxon>Plakobranchidae</taxon>
        <taxon>Plakobranchus</taxon>
    </lineage>
</organism>
<name>A0AAV3Y1V0_9GAST</name>
<sequence>MISSAFSLGCEKCAITTQVMVSRILQGNIYNRVFQRTLINNSSVLNNLRASVGGSGSSSGRAVDYQLRGPRFESQSGPSQIFIAPLGPPNTKWVARTLKTWRK</sequence>
<protein>
    <submittedName>
        <fullName evidence="1">Uncharacterized protein</fullName>
    </submittedName>
</protein>
<comment type="caution">
    <text evidence="1">The sequence shown here is derived from an EMBL/GenBank/DDBJ whole genome shotgun (WGS) entry which is preliminary data.</text>
</comment>
<accession>A0AAV3Y1V0</accession>
<dbReference type="Proteomes" id="UP000735302">
    <property type="component" value="Unassembled WGS sequence"/>
</dbReference>
<gene>
    <name evidence="1" type="ORF">PoB_000342400</name>
</gene>
<proteinExistence type="predicted"/>